<evidence type="ECO:0000313" key="1">
    <source>
        <dbReference type="EMBL" id="SMB86296.1"/>
    </source>
</evidence>
<reference evidence="2" key="1">
    <citation type="submission" date="2017-04" db="EMBL/GenBank/DDBJ databases">
        <authorList>
            <person name="Varghese N."/>
            <person name="Submissions S."/>
        </authorList>
    </citation>
    <scope>NUCLEOTIDE SEQUENCE [LARGE SCALE GENOMIC DNA]</scope>
    <source>
        <strain evidence="2">DSM 20463</strain>
    </source>
</reference>
<dbReference type="InterPro" id="IPR009660">
    <property type="entry name" value="Phage_A500_Gp15"/>
</dbReference>
<dbReference type="Pfam" id="PF06854">
    <property type="entry name" value="Phage_Gp15"/>
    <property type="match status" value="1"/>
</dbReference>
<evidence type="ECO:0000313" key="2">
    <source>
        <dbReference type="Proteomes" id="UP000192368"/>
    </source>
</evidence>
<sequence>MNLLIDGAPKEIYIDSLKYNINYDFRYGLLFEELMNDTTISDSEKLTLAVKLYLENQYVENYEEAITQIFNFYLCGETPRKTKKKKRENPVFSYEEDAGLIFAAFKEVYNIDLVEDKIHWWKFRALFDALPDTCQFRKVVGYRAIEINQNMTDSQKKFYKEMKKIYALEDKRTLEEKEADFANALFG</sequence>
<name>A0A1W1UZ04_PEPAS</name>
<dbReference type="STRING" id="573058.SAMN00017477_0872"/>
<dbReference type="Proteomes" id="UP000192368">
    <property type="component" value="Unassembled WGS sequence"/>
</dbReference>
<organism evidence="1 2">
    <name type="scientific">Peptoniphilus asaccharolyticus DSM 20463</name>
    <dbReference type="NCBI Taxonomy" id="573058"/>
    <lineage>
        <taxon>Bacteria</taxon>
        <taxon>Bacillati</taxon>
        <taxon>Bacillota</taxon>
        <taxon>Tissierellia</taxon>
        <taxon>Tissierellales</taxon>
        <taxon>Peptoniphilaceae</taxon>
        <taxon>Peptoniphilus</taxon>
    </lineage>
</organism>
<dbReference type="RefSeq" id="WP_084230510.1">
    <property type="nucleotide sequence ID" value="NZ_FWWR01000009.1"/>
</dbReference>
<dbReference type="EMBL" id="FWWR01000009">
    <property type="protein sequence ID" value="SMB86296.1"/>
    <property type="molecule type" value="Genomic_DNA"/>
</dbReference>
<proteinExistence type="predicted"/>
<dbReference type="OrthoDB" id="1758052at2"/>
<gene>
    <name evidence="1" type="ORF">SAMN00017477_0872</name>
</gene>
<dbReference type="AlphaFoldDB" id="A0A1W1UZ04"/>
<protein>
    <submittedName>
        <fullName evidence="1">Bacteriophage Gp15 protein</fullName>
    </submittedName>
</protein>
<accession>A0A1W1UZ04</accession>
<keyword evidence="2" id="KW-1185">Reference proteome</keyword>